<dbReference type="PANTHER" id="PTHR30153:SF2">
    <property type="entry name" value="REPLICATIVE DNA HELICASE"/>
    <property type="match status" value="1"/>
</dbReference>
<feature type="domain" description="SF4 helicase" evidence="5">
    <location>
        <begin position="166"/>
        <end position="433"/>
    </location>
</feature>
<accession>A0A0A2WPF4</accession>
<dbReference type="EC" id="5.6.2.3" evidence="3"/>
<dbReference type="Gene3D" id="3.40.50.300">
    <property type="entry name" value="P-loop containing nucleotide triphosphate hydrolases"/>
    <property type="match status" value="1"/>
</dbReference>
<dbReference type="STRING" id="1300345.LF41_1160"/>
<organism evidence="6 7">
    <name type="scientific">Lysobacter dokdonensis DS-58</name>
    <dbReference type="NCBI Taxonomy" id="1300345"/>
    <lineage>
        <taxon>Bacteria</taxon>
        <taxon>Pseudomonadati</taxon>
        <taxon>Pseudomonadota</taxon>
        <taxon>Gammaproteobacteria</taxon>
        <taxon>Lysobacterales</taxon>
        <taxon>Lysobacteraceae</taxon>
        <taxon>Noviluteimonas</taxon>
    </lineage>
</organism>
<evidence type="ECO:0000313" key="6">
    <source>
        <dbReference type="EMBL" id="KGQ20622.1"/>
    </source>
</evidence>
<keyword evidence="6" id="KW-0378">Hydrolase</keyword>
<comment type="similarity">
    <text evidence="1">Belongs to the helicase family. DnaB subfamily.</text>
</comment>
<dbReference type="eggNOG" id="COG0305">
    <property type="taxonomic scope" value="Bacteria"/>
</dbReference>
<dbReference type="GO" id="GO:0005524">
    <property type="term" value="F:ATP binding"/>
    <property type="evidence" value="ECO:0007669"/>
    <property type="project" value="InterPro"/>
</dbReference>
<evidence type="ECO:0000256" key="2">
    <source>
        <dbReference type="ARBA" id="ARBA00022515"/>
    </source>
</evidence>
<dbReference type="InterPro" id="IPR007694">
    <property type="entry name" value="DNA_helicase_DnaB-like_C"/>
</dbReference>
<comment type="catalytic activity">
    <reaction evidence="4">
        <text>ATP + H2O = ADP + phosphate + H(+)</text>
        <dbReference type="Rhea" id="RHEA:13065"/>
        <dbReference type="ChEBI" id="CHEBI:15377"/>
        <dbReference type="ChEBI" id="CHEBI:15378"/>
        <dbReference type="ChEBI" id="CHEBI:30616"/>
        <dbReference type="ChEBI" id="CHEBI:43474"/>
        <dbReference type="ChEBI" id="CHEBI:456216"/>
        <dbReference type="EC" id="5.6.2.3"/>
    </reaction>
</comment>
<comment type="caution">
    <text evidence="6">The sequence shown here is derived from an EMBL/GenBank/DDBJ whole genome shotgun (WGS) entry which is preliminary data.</text>
</comment>
<dbReference type="EMBL" id="JRKJ01000002">
    <property type="protein sequence ID" value="KGQ20622.1"/>
    <property type="molecule type" value="Genomic_DNA"/>
</dbReference>
<dbReference type="GO" id="GO:0043139">
    <property type="term" value="F:5'-3' DNA helicase activity"/>
    <property type="evidence" value="ECO:0007669"/>
    <property type="project" value="UniProtKB-EC"/>
</dbReference>
<dbReference type="Pfam" id="PF00772">
    <property type="entry name" value="DnaB"/>
    <property type="match status" value="1"/>
</dbReference>
<evidence type="ECO:0000259" key="5">
    <source>
        <dbReference type="PROSITE" id="PS51199"/>
    </source>
</evidence>
<evidence type="ECO:0000313" key="7">
    <source>
        <dbReference type="Proteomes" id="UP000030518"/>
    </source>
</evidence>
<dbReference type="Pfam" id="PF03796">
    <property type="entry name" value="DnaB_C"/>
    <property type="match status" value="1"/>
</dbReference>
<dbReference type="InterPro" id="IPR007693">
    <property type="entry name" value="DNA_helicase_DnaB-like_N"/>
</dbReference>
<gene>
    <name evidence="6" type="ORF">LF41_1160</name>
</gene>
<dbReference type="RefSeq" id="WP_052116051.1">
    <property type="nucleotide sequence ID" value="NZ_JRKJ01000002.1"/>
</dbReference>
<protein>
    <recommendedName>
        <fullName evidence="3">DNA 5'-3' helicase</fullName>
        <ecNumber evidence="3">5.6.2.3</ecNumber>
    </recommendedName>
</protein>
<evidence type="ECO:0000256" key="4">
    <source>
        <dbReference type="ARBA" id="ARBA00048954"/>
    </source>
</evidence>
<keyword evidence="6" id="KW-0347">Helicase</keyword>
<dbReference type="PATRIC" id="fig|1300345.3.peg.466"/>
<dbReference type="OrthoDB" id="6054086at2"/>
<name>A0A0A2WPF4_9GAMM</name>
<sequence length="435" mass="47833">MSRADALLLVEQQLLHTVLVKPSSLAEMSLQARHFTTEAFAELWEYITRHNVEGSPADFIVVGEAAERDGRLAIRDLAFRLACDKDLIACSNPAYQSKLVIEGWRSREAWRVADELRASAARREEGAVDQAISQLMGLFADERDCEHTAKSAMSAAWGQVLAAHEAGGALIGVPTGLAGLDDCLGGLHDSDLIVVGARPAMGKTGLLLSMVLAGSVDHQRNGCPVGLISAEQPHEQVGLRWMATGSSVSVGRLRTARIEDHQWSGLTEAVRAYSDRPIRIYDRSSPDIADVARVARRWKHQFGIRALYVDYLQKLENTSLSKAPRHERVGSIAKSLKNLARELRIPVVALAQVSRDVEKREDQRPLMSDLADSSEIEKEADQIMTLWRDLSNPTADCAPAEINVVKNRHGNIGRVDCLWRGAQTAFVDVTDAREP</sequence>
<evidence type="ECO:0000256" key="1">
    <source>
        <dbReference type="ARBA" id="ARBA00008428"/>
    </source>
</evidence>
<dbReference type="GO" id="GO:0005829">
    <property type="term" value="C:cytosol"/>
    <property type="evidence" value="ECO:0007669"/>
    <property type="project" value="TreeGrafter"/>
</dbReference>
<proteinExistence type="inferred from homology"/>
<keyword evidence="6" id="KW-0547">Nucleotide-binding</keyword>
<dbReference type="GO" id="GO:0006269">
    <property type="term" value="P:DNA replication, synthesis of primer"/>
    <property type="evidence" value="ECO:0007669"/>
    <property type="project" value="UniProtKB-KW"/>
</dbReference>
<dbReference type="GO" id="GO:1990077">
    <property type="term" value="C:primosome complex"/>
    <property type="evidence" value="ECO:0007669"/>
    <property type="project" value="UniProtKB-KW"/>
</dbReference>
<reference evidence="6 7" key="1">
    <citation type="submission" date="2014-09" db="EMBL/GenBank/DDBJ databases">
        <title>Genome sequences of Lysobacter dokdonensis DS-58.</title>
        <authorList>
            <person name="Kim J.F."/>
            <person name="Kwak M.-J."/>
        </authorList>
    </citation>
    <scope>NUCLEOTIDE SEQUENCE [LARGE SCALE GENOMIC DNA]</scope>
    <source>
        <strain evidence="6 7">DS-58</strain>
    </source>
</reference>
<dbReference type="InterPro" id="IPR027417">
    <property type="entry name" value="P-loop_NTPase"/>
</dbReference>
<dbReference type="PANTHER" id="PTHR30153">
    <property type="entry name" value="REPLICATIVE DNA HELICASE DNAB"/>
    <property type="match status" value="1"/>
</dbReference>
<dbReference type="InterPro" id="IPR016136">
    <property type="entry name" value="DNA_helicase_N/primase_C"/>
</dbReference>
<dbReference type="PROSITE" id="PS51199">
    <property type="entry name" value="SF4_HELICASE"/>
    <property type="match status" value="1"/>
</dbReference>
<keyword evidence="6" id="KW-0067">ATP-binding</keyword>
<dbReference type="AlphaFoldDB" id="A0A0A2WPF4"/>
<keyword evidence="2" id="KW-0639">Primosome</keyword>
<evidence type="ECO:0000256" key="3">
    <source>
        <dbReference type="ARBA" id="ARBA00044969"/>
    </source>
</evidence>
<dbReference type="Gene3D" id="1.10.860.10">
    <property type="entry name" value="DNAb Helicase, Chain A"/>
    <property type="match status" value="1"/>
</dbReference>
<dbReference type="Proteomes" id="UP000030518">
    <property type="component" value="Unassembled WGS sequence"/>
</dbReference>
<dbReference type="SUPFAM" id="SSF52540">
    <property type="entry name" value="P-loop containing nucleoside triphosphate hydrolases"/>
    <property type="match status" value="1"/>
</dbReference>
<keyword evidence="7" id="KW-1185">Reference proteome</keyword>